<dbReference type="RefSeq" id="WP_118373421.1">
    <property type="nucleotide sequence ID" value="NZ_CP060632.1"/>
</dbReference>
<dbReference type="AlphaFoldDB" id="A0A7G9FJP5"/>
<proteinExistence type="predicted"/>
<sequence length="274" mass="30855">MRKKQEAKHANKKIWKRRLLAGLIACGIFVTTGCGQVIDLTDEENHLIAEYAAELLLKYDRNYDTRYNPDELEDTTETMTDTDATTEATTEMVTTTEAATTEQDVPADGQTTQAQPVTDEAVKEDIGATVDSDFDIAAFVGESRISVRYAYYMVVDSYPSYDQDGMYIEVQAPEGYKLLVLKFEVENKTNEDQAVDLYNKDVNYNIVVDNSRTTKQMLTILADDLYTYDKTIQASSREEAVLLYTVSDSVANKWTDLKLQIKYGGTSAVLQLEQ</sequence>
<dbReference type="EMBL" id="CP060632">
    <property type="protein sequence ID" value="QNL98776.1"/>
    <property type="molecule type" value="Genomic_DNA"/>
</dbReference>
<dbReference type="Proteomes" id="UP000515819">
    <property type="component" value="Chromosome"/>
</dbReference>
<evidence type="ECO:0000313" key="2">
    <source>
        <dbReference type="EMBL" id="QNL98776.1"/>
    </source>
</evidence>
<evidence type="ECO:0000256" key="1">
    <source>
        <dbReference type="SAM" id="MobiDB-lite"/>
    </source>
</evidence>
<feature type="region of interest" description="Disordered" evidence="1">
    <location>
        <begin position="98"/>
        <end position="118"/>
    </location>
</feature>
<dbReference type="KEGG" id="wcp:H9Q76_08445"/>
<reference evidence="2 3" key="1">
    <citation type="submission" date="2020-08" db="EMBL/GenBank/DDBJ databases">
        <authorList>
            <person name="Liu C."/>
            <person name="Sun Q."/>
        </authorList>
    </citation>
    <scope>NUCLEOTIDE SEQUENCE [LARGE SCALE GENOMIC DNA]</scope>
    <source>
        <strain evidence="2 3">NSJ-4</strain>
    </source>
</reference>
<organism evidence="2 3">
    <name type="scientific">Wujia chipingensis</name>
    <dbReference type="NCBI Taxonomy" id="2763670"/>
    <lineage>
        <taxon>Bacteria</taxon>
        <taxon>Bacillati</taxon>
        <taxon>Bacillota</taxon>
        <taxon>Clostridia</taxon>
        <taxon>Lachnospirales</taxon>
        <taxon>Lachnospiraceae</taxon>
        <taxon>Wujia</taxon>
    </lineage>
</organism>
<gene>
    <name evidence="2" type="ORF">H9Q76_08445</name>
</gene>
<protein>
    <recommendedName>
        <fullName evidence="4">DUF4352 domain-containing protein</fullName>
    </recommendedName>
</protein>
<dbReference type="PROSITE" id="PS51257">
    <property type="entry name" value="PROKAR_LIPOPROTEIN"/>
    <property type="match status" value="1"/>
</dbReference>
<name>A0A7G9FJP5_9FIRM</name>
<accession>A0A7G9FJP5</accession>
<evidence type="ECO:0008006" key="4">
    <source>
        <dbReference type="Google" id="ProtNLM"/>
    </source>
</evidence>
<evidence type="ECO:0000313" key="3">
    <source>
        <dbReference type="Proteomes" id="UP000515819"/>
    </source>
</evidence>
<keyword evidence="3" id="KW-1185">Reference proteome</keyword>